<evidence type="ECO:0000256" key="7">
    <source>
        <dbReference type="ARBA" id="ARBA00022777"/>
    </source>
</evidence>
<dbReference type="InterPro" id="IPR002374">
    <property type="entry name" value="cGMP_dep_kinase"/>
</dbReference>
<dbReference type="InterPro" id="IPR017441">
    <property type="entry name" value="Protein_kinase_ATP_BS"/>
</dbReference>
<feature type="region of interest" description="Disordered" evidence="15">
    <location>
        <begin position="1"/>
        <end position="51"/>
    </location>
</feature>
<dbReference type="PIRSF" id="PIRSF000559">
    <property type="entry name" value="cGMP-dep_kinase"/>
    <property type="match status" value="1"/>
</dbReference>
<dbReference type="Gene3D" id="1.10.510.10">
    <property type="entry name" value="Transferase(Phosphotransferase) domain 1"/>
    <property type="match status" value="1"/>
</dbReference>
<dbReference type="PROSITE" id="PS00107">
    <property type="entry name" value="PROTEIN_KINASE_ATP"/>
    <property type="match status" value="1"/>
</dbReference>
<dbReference type="SUPFAM" id="SSF56112">
    <property type="entry name" value="Protein kinase-like (PK-like)"/>
    <property type="match status" value="1"/>
</dbReference>
<keyword evidence="6 13" id="KW-0547">Nucleotide-binding</keyword>
<dbReference type="InterPro" id="IPR018490">
    <property type="entry name" value="cNMP-bd_dom_sf"/>
</dbReference>
<dbReference type="GO" id="GO:0030553">
    <property type="term" value="F:cGMP binding"/>
    <property type="evidence" value="ECO:0007669"/>
    <property type="project" value="UniProtKB-KW"/>
</dbReference>
<dbReference type="SUPFAM" id="SSF51206">
    <property type="entry name" value="cAMP-binding domain-like"/>
    <property type="match status" value="2"/>
</dbReference>
<keyword evidence="5" id="KW-0808">Transferase</keyword>
<dbReference type="EMBL" id="JASPKY010000348">
    <property type="protein sequence ID" value="KAK9704523.1"/>
    <property type="molecule type" value="Genomic_DNA"/>
</dbReference>
<dbReference type="PRINTS" id="PR00103">
    <property type="entry name" value="CAMPKINASE"/>
</dbReference>
<evidence type="ECO:0000256" key="5">
    <source>
        <dbReference type="ARBA" id="ARBA00022679"/>
    </source>
</evidence>
<dbReference type="PROSITE" id="PS51285">
    <property type="entry name" value="AGC_KINASE_CTER"/>
    <property type="match status" value="1"/>
</dbReference>
<keyword evidence="9" id="KW-0142">cGMP-binding</keyword>
<dbReference type="SMART" id="SM00133">
    <property type="entry name" value="S_TK_X"/>
    <property type="match status" value="1"/>
</dbReference>
<dbReference type="GO" id="GO:0005524">
    <property type="term" value="F:ATP binding"/>
    <property type="evidence" value="ECO:0007669"/>
    <property type="project" value="UniProtKB-UniRule"/>
</dbReference>
<evidence type="ECO:0000256" key="8">
    <source>
        <dbReference type="ARBA" id="ARBA00022840"/>
    </source>
</evidence>
<feature type="active site" description="Proton acceptor" evidence="12">
    <location>
        <position position="450"/>
    </location>
</feature>
<dbReference type="PROSITE" id="PS50042">
    <property type="entry name" value="CNMP_BINDING_3"/>
    <property type="match status" value="2"/>
</dbReference>
<comment type="catalytic activity">
    <reaction evidence="10">
        <text>L-threonyl-[protein] + ATP = O-phospho-L-threonyl-[protein] + ADP + H(+)</text>
        <dbReference type="Rhea" id="RHEA:46608"/>
        <dbReference type="Rhea" id="RHEA-COMP:11060"/>
        <dbReference type="Rhea" id="RHEA-COMP:11605"/>
        <dbReference type="ChEBI" id="CHEBI:15378"/>
        <dbReference type="ChEBI" id="CHEBI:30013"/>
        <dbReference type="ChEBI" id="CHEBI:30616"/>
        <dbReference type="ChEBI" id="CHEBI:61977"/>
        <dbReference type="ChEBI" id="CHEBI:456216"/>
        <dbReference type="EC" id="2.7.11.12"/>
    </reaction>
</comment>
<dbReference type="PANTHER" id="PTHR24353">
    <property type="entry name" value="CYCLIC NUCLEOTIDE-DEPENDENT PROTEIN KINASE"/>
    <property type="match status" value="1"/>
</dbReference>
<keyword evidence="8 13" id="KW-0067">ATP-binding</keyword>
<dbReference type="PANTHER" id="PTHR24353:SF144">
    <property type="match status" value="1"/>
</dbReference>
<comment type="catalytic activity">
    <reaction evidence="11">
        <text>L-seryl-[protein] + ATP = O-phospho-L-seryl-[protein] + ADP + H(+)</text>
        <dbReference type="Rhea" id="RHEA:17989"/>
        <dbReference type="Rhea" id="RHEA-COMP:9863"/>
        <dbReference type="Rhea" id="RHEA-COMP:11604"/>
        <dbReference type="ChEBI" id="CHEBI:15378"/>
        <dbReference type="ChEBI" id="CHEBI:29999"/>
        <dbReference type="ChEBI" id="CHEBI:30616"/>
        <dbReference type="ChEBI" id="CHEBI:83421"/>
        <dbReference type="ChEBI" id="CHEBI:456216"/>
        <dbReference type="EC" id="2.7.11.12"/>
    </reaction>
</comment>
<feature type="domain" description="Cyclic nucleotide-binding" evidence="17">
    <location>
        <begin position="71"/>
        <end position="186"/>
    </location>
</feature>
<evidence type="ECO:0000256" key="11">
    <source>
        <dbReference type="ARBA" id="ARBA00047462"/>
    </source>
</evidence>
<keyword evidence="7" id="KW-0418">Kinase</keyword>
<dbReference type="InterPro" id="IPR011009">
    <property type="entry name" value="Kinase-like_dom_sf"/>
</dbReference>
<evidence type="ECO:0000256" key="13">
    <source>
        <dbReference type="PIRSR" id="PIRSR000559-2"/>
    </source>
</evidence>
<dbReference type="InterPro" id="IPR014710">
    <property type="entry name" value="RmlC-like_jellyroll"/>
</dbReference>
<dbReference type="InterPro" id="IPR000719">
    <property type="entry name" value="Prot_kinase_dom"/>
</dbReference>
<keyword evidence="3" id="KW-0723">Serine/threonine-protein kinase</keyword>
<comment type="caution">
    <text evidence="19">The sequence shown here is derived from an EMBL/GenBank/DDBJ whole genome shotgun (WGS) entry which is preliminary data.</text>
</comment>
<sequence>MPCFGRTTKSGRYTPTRGSIDKSPSISVTESRRDGIPAAPRSVSMESVEKHAKTPEEIETIKRAVKENEFLRNILNDEQIEQVAEAMFTQEVEENETIVRQGDEGNQMYVSQTGIYWIVINHKKIRSFSHPTVFGELAILYKAKRLATIKAITKGKVWVIKRDTYQKILIQNARTQEDELITFLKKVPNVNKLPEEKLQTLIKIFKTEFFTPDTVIVREGEIGDKFYIIRVGFASVSKQVDGKVADLVKGDFFGERALFEANDKRQATVIAQNPGAECLTLSRTQFLEYFDSNVFTIPAVENSITFSPLPEDGDIKNLKLDDLTRHATLGVGGFGRVELVYHKENKNLTFALKYLKKVDVVQQNQIPHAYNEKDIQIKCNSIFIVRLYKTFKDQKYLYFLMEPCLGGDLWTLMGKQGKARKFTEPAARFYTACVVEAFAYLHDRKCVYRDLKPENLLIDARGYLKLTDFGFAKSIGTRQTYTFAGTPEYVAPEIIFNRGHDKSADYWALGVFIFELLSGRTPFKSNDPSHMKTYQLILRGIANVNFPKWMSNNSIELVRKLCKPIPTDRLGCLKNGANDIRKQKWFDGFDWEKLRERKLKPPVVPKLSSNLDCRNFETYRPDDDIPPDDLDVWDNNF</sequence>
<dbReference type="CDD" id="cd00038">
    <property type="entry name" value="CAP_ED"/>
    <property type="match status" value="2"/>
</dbReference>
<dbReference type="EC" id="2.7.11.12" evidence="2"/>
<dbReference type="Pfam" id="PF00027">
    <property type="entry name" value="cNMP_binding"/>
    <property type="match status" value="2"/>
</dbReference>
<feature type="domain" description="Protein kinase" evidence="16">
    <location>
        <begin position="323"/>
        <end position="586"/>
    </location>
</feature>
<dbReference type="PROSITE" id="PS00889">
    <property type="entry name" value="CNMP_BINDING_2"/>
    <property type="match status" value="1"/>
</dbReference>
<dbReference type="AlphaFoldDB" id="A0AAW1JND7"/>
<evidence type="ECO:0000256" key="15">
    <source>
        <dbReference type="SAM" id="MobiDB-lite"/>
    </source>
</evidence>
<keyword evidence="4" id="KW-0140">cGMP</keyword>
<feature type="binding site" evidence="13">
    <location>
        <begin position="329"/>
        <end position="337"/>
    </location>
    <ligand>
        <name>ATP</name>
        <dbReference type="ChEBI" id="CHEBI:30616"/>
    </ligand>
</feature>
<dbReference type="InterPro" id="IPR035014">
    <property type="entry name" value="STKc_cGK"/>
</dbReference>
<feature type="domain" description="Cyclic nucleotide-binding" evidence="17">
    <location>
        <begin position="189"/>
        <end position="286"/>
    </location>
</feature>
<evidence type="ECO:0000256" key="9">
    <source>
        <dbReference type="ARBA" id="ARBA00022992"/>
    </source>
</evidence>
<evidence type="ECO:0000259" key="16">
    <source>
        <dbReference type="PROSITE" id="PS50011"/>
    </source>
</evidence>
<organism evidence="19 20">
    <name type="scientific">Popillia japonica</name>
    <name type="common">Japanese beetle</name>
    <dbReference type="NCBI Taxonomy" id="7064"/>
    <lineage>
        <taxon>Eukaryota</taxon>
        <taxon>Metazoa</taxon>
        <taxon>Ecdysozoa</taxon>
        <taxon>Arthropoda</taxon>
        <taxon>Hexapoda</taxon>
        <taxon>Insecta</taxon>
        <taxon>Pterygota</taxon>
        <taxon>Neoptera</taxon>
        <taxon>Endopterygota</taxon>
        <taxon>Coleoptera</taxon>
        <taxon>Polyphaga</taxon>
        <taxon>Scarabaeiformia</taxon>
        <taxon>Scarabaeidae</taxon>
        <taxon>Rutelinae</taxon>
        <taxon>Popillia</taxon>
    </lineage>
</organism>
<evidence type="ECO:0000313" key="20">
    <source>
        <dbReference type="Proteomes" id="UP001458880"/>
    </source>
</evidence>
<protein>
    <recommendedName>
        <fullName evidence="2">cGMP-dependent protein kinase</fullName>
        <ecNumber evidence="2">2.7.11.12</ecNumber>
    </recommendedName>
</protein>
<evidence type="ECO:0000259" key="18">
    <source>
        <dbReference type="PROSITE" id="PS51285"/>
    </source>
</evidence>
<dbReference type="Gene3D" id="2.60.120.10">
    <property type="entry name" value="Jelly Rolls"/>
    <property type="match status" value="2"/>
</dbReference>
<evidence type="ECO:0000256" key="1">
    <source>
        <dbReference type="ARBA" id="ARBA00006352"/>
    </source>
</evidence>
<evidence type="ECO:0000256" key="2">
    <source>
        <dbReference type="ARBA" id="ARBA00012428"/>
    </source>
</evidence>
<dbReference type="Gene3D" id="3.30.200.20">
    <property type="entry name" value="Phosphorylase Kinase, domain 1"/>
    <property type="match status" value="1"/>
</dbReference>
<accession>A0AAW1JND7</accession>
<proteinExistence type="inferred from homology"/>
<name>A0AAW1JND7_POPJA</name>
<dbReference type="PROSITE" id="PS50011">
    <property type="entry name" value="PROTEIN_KINASE_DOM"/>
    <property type="match status" value="1"/>
</dbReference>
<dbReference type="InterPro" id="IPR018488">
    <property type="entry name" value="cNMP-bd_CS"/>
</dbReference>
<dbReference type="InterPro" id="IPR008271">
    <property type="entry name" value="Ser/Thr_kinase_AS"/>
</dbReference>
<evidence type="ECO:0000256" key="6">
    <source>
        <dbReference type="ARBA" id="ARBA00022741"/>
    </source>
</evidence>
<reference evidence="19 20" key="1">
    <citation type="journal article" date="2024" name="BMC Genomics">
        <title>De novo assembly and annotation of Popillia japonica's genome with initial clues to its potential as an invasive pest.</title>
        <authorList>
            <person name="Cucini C."/>
            <person name="Boschi S."/>
            <person name="Funari R."/>
            <person name="Cardaioli E."/>
            <person name="Iannotti N."/>
            <person name="Marturano G."/>
            <person name="Paoli F."/>
            <person name="Bruttini M."/>
            <person name="Carapelli A."/>
            <person name="Frati F."/>
            <person name="Nardi F."/>
        </authorList>
    </citation>
    <scope>NUCLEOTIDE SEQUENCE [LARGE SCALE GENOMIC DNA]</scope>
    <source>
        <strain evidence="19">DMR45628</strain>
    </source>
</reference>
<evidence type="ECO:0000256" key="4">
    <source>
        <dbReference type="ARBA" id="ARBA00022535"/>
    </source>
</evidence>
<evidence type="ECO:0000256" key="12">
    <source>
        <dbReference type="PIRSR" id="PIRSR000559-1"/>
    </source>
</evidence>
<dbReference type="GO" id="GO:0004692">
    <property type="term" value="F:cGMP-dependent protein kinase activity"/>
    <property type="evidence" value="ECO:0007669"/>
    <property type="project" value="UniProtKB-EC"/>
</dbReference>
<dbReference type="SMART" id="SM00100">
    <property type="entry name" value="cNMP"/>
    <property type="match status" value="2"/>
</dbReference>
<dbReference type="FunFam" id="1.10.510.10:FF:000210">
    <property type="entry name" value="Non-specific serine/threonine protein kinase"/>
    <property type="match status" value="1"/>
</dbReference>
<evidence type="ECO:0000256" key="3">
    <source>
        <dbReference type="ARBA" id="ARBA00022527"/>
    </source>
</evidence>
<dbReference type="CDD" id="cd05572">
    <property type="entry name" value="STKc_cGK"/>
    <property type="match status" value="1"/>
</dbReference>
<feature type="domain" description="AGC-kinase C-terminal" evidence="18">
    <location>
        <begin position="587"/>
        <end position="637"/>
    </location>
</feature>
<dbReference type="PROSITE" id="PS00888">
    <property type="entry name" value="CNMP_BINDING_1"/>
    <property type="match status" value="1"/>
</dbReference>
<feature type="compositionally biased region" description="Polar residues" evidence="15">
    <location>
        <begin position="7"/>
        <end position="29"/>
    </location>
</feature>
<evidence type="ECO:0000256" key="14">
    <source>
        <dbReference type="PROSITE-ProRule" id="PRU10141"/>
    </source>
</evidence>
<feature type="binding site" evidence="13 14">
    <location>
        <position position="353"/>
    </location>
    <ligand>
        <name>ATP</name>
        <dbReference type="ChEBI" id="CHEBI:30616"/>
    </ligand>
</feature>
<evidence type="ECO:0000313" key="19">
    <source>
        <dbReference type="EMBL" id="KAK9704523.1"/>
    </source>
</evidence>
<evidence type="ECO:0000256" key="10">
    <source>
        <dbReference type="ARBA" id="ARBA00047298"/>
    </source>
</evidence>
<dbReference type="SMART" id="SM00220">
    <property type="entry name" value="S_TKc"/>
    <property type="match status" value="1"/>
</dbReference>
<dbReference type="Proteomes" id="UP001458880">
    <property type="component" value="Unassembled WGS sequence"/>
</dbReference>
<dbReference type="PROSITE" id="PS00108">
    <property type="entry name" value="PROTEIN_KINASE_ST"/>
    <property type="match status" value="1"/>
</dbReference>
<dbReference type="InterPro" id="IPR000595">
    <property type="entry name" value="cNMP-bd_dom"/>
</dbReference>
<dbReference type="Pfam" id="PF00069">
    <property type="entry name" value="Pkinase"/>
    <property type="match status" value="1"/>
</dbReference>
<comment type="similarity">
    <text evidence="1">Belongs to the protein kinase superfamily. AGC Ser/Thr protein kinase family. cGMP subfamily.</text>
</comment>
<keyword evidence="20" id="KW-1185">Reference proteome</keyword>
<dbReference type="InterPro" id="IPR000961">
    <property type="entry name" value="AGC-kinase_C"/>
</dbReference>
<gene>
    <name evidence="19" type="ORF">QE152_g27824</name>
</gene>
<evidence type="ECO:0000259" key="17">
    <source>
        <dbReference type="PROSITE" id="PS50042"/>
    </source>
</evidence>